<evidence type="ECO:0000313" key="2">
    <source>
        <dbReference type="Proteomes" id="UP001345219"/>
    </source>
</evidence>
<name>A0AAN7KS62_9MYRT</name>
<protein>
    <submittedName>
        <fullName evidence="1">Uncharacterized protein</fullName>
    </submittedName>
</protein>
<gene>
    <name evidence="1" type="ORF">SAY87_003807</name>
</gene>
<comment type="caution">
    <text evidence="1">The sequence shown here is derived from an EMBL/GenBank/DDBJ whole genome shotgun (WGS) entry which is preliminary data.</text>
</comment>
<sequence>MASSSSCSLMALEVNSNQGTGVPPLSRAWYSLKIFGYRLITVEILRSSGRPSCPRQRERWYMGRQEFGAWEIIEMSKFTALRSFSRETTYQGLDLSPTSASH</sequence>
<dbReference type="Proteomes" id="UP001345219">
    <property type="component" value="Chromosome 3"/>
</dbReference>
<dbReference type="AlphaFoldDB" id="A0AAN7KS62"/>
<keyword evidence="2" id="KW-1185">Reference proteome</keyword>
<evidence type="ECO:0000313" key="1">
    <source>
        <dbReference type="EMBL" id="KAK4768666.1"/>
    </source>
</evidence>
<dbReference type="EMBL" id="JAXIOK010000006">
    <property type="protein sequence ID" value="KAK4768666.1"/>
    <property type="molecule type" value="Genomic_DNA"/>
</dbReference>
<proteinExistence type="predicted"/>
<reference evidence="1 2" key="1">
    <citation type="journal article" date="2023" name="Hortic Res">
        <title>Pangenome of water caltrop reveals structural variations and asymmetric subgenome divergence after allopolyploidization.</title>
        <authorList>
            <person name="Zhang X."/>
            <person name="Chen Y."/>
            <person name="Wang L."/>
            <person name="Yuan Y."/>
            <person name="Fang M."/>
            <person name="Shi L."/>
            <person name="Lu R."/>
            <person name="Comes H.P."/>
            <person name="Ma Y."/>
            <person name="Chen Y."/>
            <person name="Huang G."/>
            <person name="Zhou Y."/>
            <person name="Zheng Z."/>
            <person name="Qiu Y."/>
        </authorList>
    </citation>
    <scope>NUCLEOTIDE SEQUENCE [LARGE SCALE GENOMIC DNA]</scope>
    <source>
        <tissue evidence="1">Roots</tissue>
    </source>
</reference>
<organism evidence="1 2">
    <name type="scientific">Trapa incisa</name>
    <dbReference type="NCBI Taxonomy" id="236973"/>
    <lineage>
        <taxon>Eukaryota</taxon>
        <taxon>Viridiplantae</taxon>
        <taxon>Streptophyta</taxon>
        <taxon>Embryophyta</taxon>
        <taxon>Tracheophyta</taxon>
        <taxon>Spermatophyta</taxon>
        <taxon>Magnoliopsida</taxon>
        <taxon>eudicotyledons</taxon>
        <taxon>Gunneridae</taxon>
        <taxon>Pentapetalae</taxon>
        <taxon>rosids</taxon>
        <taxon>malvids</taxon>
        <taxon>Myrtales</taxon>
        <taxon>Lythraceae</taxon>
        <taxon>Trapa</taxon>
    </lineage>
</organism>
<accession>A0AAN7KS62</accession>